<dbReference type="InterPro" id="IPR006108">
    <property type="entry name" value="3HC_DH_C"/>
</dbReference>
<evidence type="ECO:0000256" key="4">
    <source>
        <dbReference type="ARBA" id="ARBA00012076"/>
    </source>
</evidence>
<dbReference type="CDD" id="cd06558">
    <property type="entry name" value="crotonase-like"/>
    <property type="match status" value="1"/>
</dbReference>
<keyword evidence="11" id="KW-0456">Lyase</keyword>
<comment type="similarity">
    <text evidence="3">In the N-terminal section; belongs to the enoyl-CoA hydratase/isomerase family.</text>
</comment>
<evidence type="ECO:0000256" key="7">
    <source>
        <dbReference type="ARBA" id="ARBA00023002"/>
    </source>
</evidence>
<dbReference type="InterPro" id="IPR006180">
    <property type="entry name" value="3-OHacyl-CoA_DH_CS"/>
</dbReference>
<evidence type="ECO:0000256" key="6">
    <source>
        <dbReference type="ARBA" id="ARBA00022963"/>
    </source>
</evidence>
<reference evidence="16" key="1">
    <citation type="submission" date="2022-02" db="EMBL/GenBank/DDBJ databases">
        <title>Acinetobacter A3.8 sp. nov., isolated from Sediment (Zhairuo Island).</title>
        <authorList>
            <person name="Zheng K."/>
        </authorList>
    </citation>
    <scope>NUCLEOTIDE SEQUENCE</scope>
    <source>
        <strain evidence="16">A3.8</strain>
    </source>
</reference>
<evidence type="ECO:0000256" key="2">
    <source>
        <dbReference type="ARBA" id="ARBA00007005"/>
    </source>
</evidence>
<dbReference type="SUPFAM" id="SSF51735">
    <property type="entry name" value="NAD(P)-binding Rossmann-fold domains"/>
    <property type="match status" value="1"/>
</dbReference>
<protein>
    <recommendedName>
        <fullName evidence="4">enoyl-CoA hydratase</fullName>
        <ecNumber evidence="4">4.2.1.17</ecNumber>
    </recommendedName>
</protein>
<dbReference type="InterPro" id="IPR001753">
    <property type="entry name" value="Enoyl-CoA_hydra/iso"/>
</dbReference>
<dbReference type="GO" id="GO:0004165">
    <property type="term" value="F:delta(3)-delta(2)-enoyl-CoA isomerase activity"/>
    <property type="evidence" value="ECO:0007669"/>
    <property type="project" value="InterPro"/>
</dbReference>
<feature type="domain" description="3-hydroxyacyl-CoA dehydrogenase NAD binding" evidence="15">
    <location>
        <begin position="318"/>
        <end position="496"/>
    </location>
</feature>
<evidence type="ECO:0000256" key="12">
    <source>
        <dbReference type="ARBA" id="ARBA00023268"/>
    </source>
</evidence>
<dbReference type="GO" id="GO:0070403">
    <property type="term" value="F:NAD+ binding"/>
    <property type="evidence" value="ECO:0007669"/>
    <property type="project" value="InterPro"/>
</dbReference>
<keyword evidence="7" id="KW-0560">Oxidoreductase</keyword>
<dbReference type="InterPro" id="IPR050136">
    <property type="entry name" value="FA_oxidation_alpha_subunit"/>
</dbReference>
<dbReference type="NCBIfam" id="NF008727">
    <property type="entry name" value="PRK11730.1"/>
    <property type="match status" value="1"/>
</dbReference>
<keyword evidence="6" id="KW-0442">Lipid degradation</keyword>
<evidence type="ECO:0000256" key="1">
    <source>
        <dbReference type="ARBA" id="ARBA00005005"/>
    </source>
</evidence>
<dbReference type="GO" id="GO:0008692">
    <property type="term" value="F:3-hydroxybutyryl-CoA epimerase activity"/>
    <property type="evidence" value="ECO:0007669"/>
    <property type="project" value="InterPro"/>
</dbReference>
<dbReference type="InterPro" id="IPR008927">
    <property type="entry name" value="6-PGluconate_DH-like_C_sf"/>
</dbReference>
<dbReference type="InterPro" id="IPR012799">
    <property type="entry name" value="FadB"/>
</dbReference>
<dbReference type="Pfam" id="PF00725">
    <property type="entry name" value="3HCDH"/>
    <property type="match status" value="1"/>
</dbReference>
<dbReference type="Pfam" id="PF00378">
    <property type="entry name" value="ECH_1"/>
    <property type="match status" value="1"/>
</dbReference>
<comment type="pathway">
    <text evidence="1">Lipid metabolism; fatty acid beta-oxidation.</text>
</comment>
<dbReference type="InterPro" id="IPR036291">
    <property type="entry name" value="NAD(P)-bd_dom_sf"/>
</dbReference>
<keyword evidence="9" id="KW-0443">Lipid metabolism</keyword>
<comment type="similarity">
    <text evidence="2">In the central section; belongs to the 3-hydroxyacyl-CoA dehydrogenase family.</text>
</comment>
<evidence type="ECO:0000256" key="5">
    <source>
        <dbReference type="ARBA" id="ARBA00022832"/>
    </source>
</evidence>
<name>A0A9X1WXM2_9GAMM</name>
<evidence type="ECO:0000256" key="10">
    <source>
        <dbReference type="ARBA" id="ARBA00023235"/>
    </source>
</evidence>
<dbReference type="RefSeq" id="WP_241569953.1">
    <property type="nucleotide sequence ID" value="NZ_JAKUML010000001.1"/>
</dbReference>
<evidence type="ECO:0000256" key="8">
    <source>
        <dbReference type="ARBA" id="ARBA00023027"/>
    </source>
</evidence>
<comment type="caution">
    <text evidence="16">The sequence shown here is derived from an EMBL/GenBank/DDBJ whole genome shotgun (WGS) entry which is preliminary data.</text>
</comment>
<feature type="domain" description="3-hydroxyacyl-CoA dehydrogenase C-terminal" evidence="14">
    <location>
        <begin position="498"/>
        <end position="593"/>
    </location>
</feature>
<dbReference type="PANTHER" id="PTHR43612">
    <property type="entry name" value="TRIFUNCTIONAL ENZYME SUBUNIT ALPHA"/>
    <property type="match status" value="1"/>
</dbReference>
<dbReference type="InterPro" id="IPR006176">
    <property type="entry name" value="3-OHacyl-CoA_DH_NAD-bd"/>
</dbReference>
<dbReference type="GO" id="GO:0006635">
    <property type="term" value="P:fatty acid beta-oxidation"/>
    <property type="evidence" value="ECO:0007669"/>
    <property type="project" value="UniProtKB-ARBA"/>
</dbReference>
<dbReference type="EC" id="4.2.1.17" evidence="4"/>
<evidence type="ECO:0000313" key="16">
    <source>
        <dbReference type="EMBL" id="MCJ8145385.1"/>
    </source>
</evidence>
<dbReference type="PROSITE" id="PS00067">
    <property type="entry name" value="3HCDH"/>
    <property type="match status" value="1"/>
</dbReference>
<evidence type="ECO:0000256" key="11">
    <source>
        <dbReference type="ARBA" id="ARBA00023239"/>
    </source>
</evidence>
<gene>
    <name evidence="16" type="primary">fadB</name>
    <name evidence="16" type="ORF">MKI79_00365</name>
</gene>
<keyword evidence="5" id="KW-0276">Fatty acid metabolism</keyword>
<keyword evidence="17" id="KW-1185">Reference proteome</keyword>
<dbReference type="AlphaFoldDB" id="A0A9X1WXM2"/>
<dbReference type="SUPFAM" id="SSF48179">
    <property type="entry name" value="6-phosphogluconate dehydrogenase C-terminal domain-like"/>
    <property type="match status" value="2"/>
</dbReference>
<evidence type="ECO:0000313" key="17">
    <source>
        <dbReference type="Proteomes" id="UP001139701"/>
    </source>
</evidence>
<comment type="catalytic activity">
    <reaction evidence="13">
        <text>a (3S)-3-hydroxyacyl-CoA + NAD(+) = a 3-oxoacyl-CoA + NADH + H(+)</text>
        <dbReference type="Rhea" id="RHEA:22432"/>
        <dbReference type="ChEBI" id="CHEBI:15378"/>
        <dbReference type="ChEBI" id="CHEBI:57318"/>
        <dbReference type="ChEBI" id="CHEBI:57540"/>
        <dbReference type="ChEBI" id="CHEBI:57945"/>
        <dbReference type="ChEBI" id="CHEBI:90726"/>
        <dbReference type="EC" id="1.1.1.35"/>
    </reaction>
</comment>
<keyword evidence="8" id="KW-0520">NAD</keyword>
<dbReference type="GO" id="GO:0004300">
    <property type="term" value="F:enoyl-CoA hydratase activity"/>
    <property type="evidence" value="ECO:0007669"/>
    <property type="project" value="UniProtKB-EC"/>
</dbReference>
<accession>A0A9X1WXM2</accession>
<dbReference type="GO" id="GO:0016509">
    <property type="term" value="F:long-chain (3S)-3-hydroxyacyl-CoA dehydrogenase (NAD+) activity"/>
    <property type="evidence" value="ECO:0007669"/>
    <property type="project" value="TreeGrafter"/>
</dbReference>
<dbReference type="Gene3D" id="1.10.1040.50">
    <property type="match status" value="1"/>
</dbReference>
<dbReference type="GO" id="GO:0036125">
    <property type="term" value="C:fatty acid beta-oxidation multienzyme complex"/>
    <property type="evidence" value="ECO:0007669"/>
    <property type="project" value="InterPro"/>
</dbReference>
<dbReference type="Gene3D" id="3.40.50.720">
    <property type="entry name" value="NAD(P)-binding Rossmann-like Domain"/>
    <property type="match status" value="1"/>
</dbReference>
<dbReference type="FunFam" id="3.40.50.720:FF:000009">
    <property type="entry name" value="Fatty oxidation complex, alpha subunit"/>
    <property type="match status" value="1"/>
</dbReference>
<dbReference type="Gene3D" id="3.90.226.10">
    <property type="entry name" value="2-enoyl-CoA Hydratase, Chain A, domain 1"/>
    <property type="match status" value="1"/>
</dbReference>
<dbReference type="Proteomes" id="UP001139701">
    <property type="component" value="Unassembled WGS sequence"/>
</dbReference>
<evidence type="ECO:0000259" key="15">
    <source>
        <dbReference type="Pfam" id="PF02737"/>
    </source>
</evidence>
<sequence length="717" mass="77843">MIHNGNAITVQLLSDGIAELRFDLQGESVNKFNNVTMQDLKAATDAIKANSEVKGLIVTSGKPVFIVGADITEFGAYFSSGAEKIADITMDAHAIFNAFEDLDIPKVVAINGIALGGGFELCLACDYRIMSTAAQVGLPEVKLGIFPGYGGTVRLTRVIGIDNALEWIGTGAQKKPAAALKDGAVDAVVAPEQLQDAAIDLVKKALSGKLDWKAKRQEKLDPVKLNQIEQMMAFNSAKGVVLAKANPAQYPAPKLAIDSIQTSANQTRDEAVKTEAKFFGQAASTPQAEALIGLFLNDQLVKKTSKKYEQGAHPVNQAAVLGAGIMGGGIAYQAASKGTPIIMKDIGNPQLALGMKEANGLLTKQVSRKKIKPEQMGDTLARIRPTLSYDEFKEVDIVIEAVTENPKVKGIVLAETEKNVRDNTIIASNTSTISITRLAENLQRPENFVGMHFFNPVHMMPLVEVIRGEKTSAEAIATTVVLAQKMGKTPIVVNDCPGFLVNRVLFPYFGAFDLLLKDGADFQQVDKVMEKFGWPMGPAYLIDVVGIDTGVHGAEVMAEGFPDRMKPDFKGAIEIMYENKRLGQKNDVGFYKYELDRKGKKAKTIDPTAYELVASMATTEKHEFDNQEIIDRMMLTFCNETVRCLEDNIVATAAEADMAMIMGVGFPPFRGGPCRYIDQTGVAEYVALCDKYAHLGKAYEAPQMLRDMAANNKKFYG</sequence>
<dbReference type="SUPFAM" id="SSF52096">
    <property type="entry name" value="ClpP/crotonase"/>
    <property type="match status" value="1"/>
</dbReference>
<proteinExistence type="inferred from homology"/>
<organism evidence="16 17">
    <name type="scientific">Acinetobacter sedimenti</name>
    <dbReference type="NCBI Taxonomy" id="2919922"/>
    <lineage>
        <taxon>Bacteria</taxon>
        <taxon>Pseudomonadati</taxon>
        <taxon>Pseudomonadota</taxon>
        <taxon>Gammaproteobacteria</taxon>
        <taxon>Moraxellales</taxon>
        <taxon>Moraxellaceae</taxon>
        <taxon>Acinetobacter</taxon>
    </lineage>
</organism>
<evidence type="ECO:0000256" key="13">
    <source>
        <dbReference type="ARBA" id="ARBA00049556"/>
    </source>
</evidence>
<dbReference type="NCBIfam" id="TIGR02437">
    <property type="entry name" value="FadB"/>
    <property type="match status" value="1"/>
</dbReference>
<keyword evidence="10" id="KW-0413">Isomerase</keyword>
<dbReference type="EMBL" id="JAKUML010000001">
    <property type="protein sequence ID" value="MCJ8145385.1"/>
    <property type="molecule type" value="Genomic_DNA"/>
</dbReference>
<dbReference type="InterPro" id="IPR029045">
    <property type="entry name" value="ClpP/crotonase-like_dom_sf"/>
</dbReference>
<evidence type="ECO:0000259" key="14">
    <source>
        <dbReference type="Pfam" id="PF00725"/>
    </source>
</evidence>
<dbReference type="PANTHER" id="PTHR43612:SF3">
    <property type="entry name" value="TRIFUNCTIONAL ENZYME SUBUNIT ALPHA, MITOCHONDRIAL"/>
    <property type="match status" value="1"/>
</dbReference>
<evidence type="ECO:0000256" key="9">
    <source>
        <dbReference type="ARBA" id="ARBA00023098"/>
    </source>
</evidence>
<dbReference type="Pfam" id="PF02737">
    <property type="entry name" value="3HCDH_N"/>
    <property type="match status" value="1"/>
</dbReference>
<evidence type="ECO:0000256" key="3">
    <source>
        <dbReference type="ARBA" id="ARBA00008750"/>
    </source>
</evidence>
<keyword evidence="12" id="KW-0511">Multifunctional enzyme</keyword>